<evidence type="ECO:0000313" key="2">
    <source>
        <dbReference type="Proteomes" id="UP001056120"/>
    </source>
</evidence>
<accession>A0ACB9JM72</accession>
<dbReference type="Proteomes" id="UP001056120">
    <property type="component" value="Linkage Group LG03"/>
</dbReference>
<protein>
    <submittedName>
        <fullName evidence="1">Uncharacterized protein</fullName>
    </submittedName>
</protein>
<proteinExistence type="predicted"/>
<organism evidence="1 2">
    <name type="scientific">Smallanthus sonchifolius</name>
    <dbReference type="NCBI Taxonomy" id="185202"/>
    <lineage>
        <taxon>Eukaryota</taxon>
        <taxon>Viridiplantae</taxon>
        <taxon>Streptophyta</taxon>
        <taxon>Embryophyta</taxon>
        <taxon>Tracheophyta</taxon>
        <taxon>Spermatophyta</taxon>
        <taxon>Magnoliopsida</taxon>
        <taxon>eudicotyledons</taxon>
        <taxon>Gunneridae</taxon>
        <taxon>Pentapetalae</taxon>
        <taxon>asterids</taxon>
        <taxon>campanulids</taxon>
        <taxon>Asterales</taxon>
        <taxon>Asteraceae</taxon>
        <taxon>Asteroideae</taxon>
        <taxon>Heliantheae alliance</taxon>
        <taxon>Millerieae</taxon>
        <taxon>Smallanthus</taxon>
    </lineage>
</organism>
<gene>
    <name evidence="1" type="ORF">L1987_08817</name>
</gene>
<dbReference type="EMBL" id="CM042020">
    <property type="protein sequence ID" value="KAI3821254.1"/>
    <property type="molecule type" value="Genomic_DNA"/>
</dbReference>
<reference evidence="2" key="1">
    <citation type="journal article" date="2022" name="Mol. Ecol. Resour.">
        <title>The genomes of chicory, endive, great burdock and yacon provide insights into Asteraceae palaeo-polyploidization history and plant inulin production.</title>
        <authorList>
            <person name="Fan W."/>
            <person name="Wang S."/>
            <person name="Wang H."/>
            <person name="Wang A."/>
            <person name="Jiang F."/>
            <person name="Liu H."/>
            <person name="Zhao H."/>
            <person name="Xu D."/>
            <person name="Zhang Y."/>
        </authorList>
    </citation>
    <scope>NUCLEOTIDE SEQUENCE [LARGE SCALE GENOMIC DNA]</scope>
    <source>
        <strain evidence="2">cv. Yunnan</strain>
    </source>
</reference>
<keyword evidence="2" id="KW-1185">Reference proteome</keyword>
<comment type="caution">
    <text evidence="1">The sequence shown here is derived from an EMBL/GenBank/DDBJ whole genome shotgun (WGS) entry which is preliminary data.</text>
</comment>
<reference evidence="1 2" key="2">
    <citation type="journal article" date="2022" name="Mol. Ecol. Resour.">
        <title>The genomes of chicory, endive, great burdock and yacon provide insights into Asteraceae paleo-polyploidization history and plant inulin production.</title>
        <authorList>
            <person name="Fan W."/>
            <person name="Wang S."/>
            <person name="Wang H."/>
            <person name="Wang A."/>
            <person name="Jiang F."/>
            <person name="Liu H."/>
            <person name="Zhao H."/>
            <person name="Xu D."/>
            <person name="Zhang Y."/>
        </authorList>
    </citation>
    <scope>NUCLEOTIDE SEQUENCE [LARGE SCALE GENOMIC DNA]</scope>
    <source>
        <strain evidence="2">cv. Yunnan</strain>
        <tissue evidence="1">Leaves</tissue>
    </source>
</reference>
<name>A0ACB9JM72_9ASTR</name>
<sequence length="153" mass="16565">MKAHYSLKLNQVIINCFYDSIRIFAGVLALLCSWVGLWLAHHSARRYDLLSRPHFLWHNLMGRFPNLSLTPVLRRASPMKLTLLLRSGAGLGNQEGEGVGGRTSLLLVSSPCMTQYGTVSPESVSEFAPSASPPGSSSDSSSGFDSDTFSSSS</sequence>
<evidence type="ECO:0000313" key="1">
    <source>
        <dbReference type="EMBL" id="KAI3821254.1"/>
    </source>
</evidence>